<evidence type="ECO:0000313" key="3">
    <source>
        <dbReference type="Proteomes" id="UP000473887"/>
    </source>
</evidence>
<dbReference type="EMBL" id="SGKC01000016">
    <property type="protein sequence ID" value="NEZ92191.1"/>
    <property type="molecule type" value="Genomic_DNA"/>
</dbReference>
<dbReference type="InterPro" id="IPR001387">
    <property type="entry name" value="Cro/C1-type_HTH"/>
</dbReference>
<reference evidence="2 3" key="1">
    <citation type="submission" date="2019-02" db="EMBL/GenBank/DDBJ databases">
        <title>Genome sequencing of Clostridium botulinum clinical isolates.</title>
        <authorList>
            <person name="Brunt J."/>
            <person name="Van Vliet A.H.M."/>
            <person name="Stringer S.C."/>
            <person name="Grant K.A."/>
            <person name="Carter A.C."/>
            <person name="Peck M.W."/>
        </authorList>
    </citation>
    <scope>NUCLEOTIDE SEQUENCE [LARGE SCALE GENOMIC DNA]</scope>
    <source>
        <strain evidence="2 3">H142660711</strain>
    </source>
</reference>
<dbReference type="AlphaFoldDB" id="A0A846HWY6"/>
<evidence type="ECO:0000313" key="2">
    <source>
        <dbReference type="EMBL" id="NEZ92191.1"/>
    </source>
</evidence>
<evidence type="ECO:0000259" key="1">
    <source>
        <dbReference type="PROSITE" id="PS50943"/>
    </source>
</evidence>
<dbReference type="GO" id="GO:0003677">
    <property type="term" value="F:DNA binding"/>
    <property type="evidence" value="ECO:0007669"/>
    <property type="project" value="InterPro"/>
</dbReference>
<dbReference type="Pfam" id="PF01381">
    <property type="entry name" value="HTH_3"/>
    <property type="match status" value="1"/>
</dbReference>
<name>A0A846HWY6_CLOBO</name>
<dbReference type="Gene3D" id="1.10.260.40">
    <property type="entry name" value="lambda repressor-like DNA-binding domains"/>
    <property type="match status" value="1"/>
</dbReference>
<sequence length="55" mass="6678">MREYMMDPGEFSKLIGTDIKNYNNWESNRSRPRLEIALEVARKLNKKVEDIWYLD</sequence>
<organism evidence="2 3">
    <name type="scientific">Clostridium botulinum</name>
    <dbReference type="NCBI Taxonomy" id="1491"/>
    <lineage>
        <taxon>Bacteria</taxon>
        <taxon>Bacillati</taxon>
        <taxon>Bacillota</taxon>
        <taxon>Clostridia</taxon>
        <taxon>Eubacteriales</taxon>
        <taxon>Clostridiaceae</taxon>
        <taxon>Clostridium</taxon>
    </lineage>
</organism>
<comment type="caution">
    <text evidence="2">The sequence shown here is derived from an EMBL/GenBank/DDBJ whole genome shotgun (WGS) entry which is preliminary data.</text>
</comment>
<feature type="domain" description="HTH cro/C1-type" evidence="1">
    <location>
        <begin position="10"/>
        <end position="51"/>
    </location>
</feature>
<protein>
    <submittedName>
        <fullName evidence="2">Helix-turn-helix domain-containing protein</fullName>
    </submittedName>
</protein>
<dbReference type="InterPro" id="IPR010982">
    <property type="entry name" value="Lambda_DNA-bd_dom_sf"/>
</dbReference>
<dbReference type="PROSITE" id="PS50943">
    <property type="entry name" value="HTH_CROC1"/>
    <property type="match status" value="1"/>
</dbReference>
<dbReference type="Proteomes" id="UP000473887">
    <property type="component" value="Unassembled WGS sequence"/>
</dbReference>
<gene>
    <name evidence="2" type="ORF">EXM69_09605</name>
</gene>
<accession>A0A846HWY6</accession>
<proteinExistence type="predicted"/>
<dbReference type="SUPFAM" id="SSF47413">
    <property type="entry name" value="lambda repressor-like DNA-binding domains"/>
    <property type="match status" value="1"/>
</dbReference>